<dbReference type="GO" id="GO:0016791">
    <property type="term" value="F:phosphatase activity"/>
    <property type="evidence" value="ECO:0007669"/>
    <property type="project" value="TreeGrafter"/>
</dbReference>
<name>A0A165IP90_9BACI</name>
<dbReference type="PATRIC" id="fig|189381.9.peg.2678"/>
<dbReference type="EMBL" id="LQQY01000045">
    <property type="protein sequence ID" value="KZE43929.1"/>
    <property type="molecule type" value="Genomic_DNA"/>
</dbReference>
<dbReference type="SUPFAM" id="SSF53254">
    <property type="entry name" value="Phosphoglycerate mutase-like"/>
    <property type="match status" value="1"/>
</dbReference>
<dbReference type="PANTHER" id="PTHR48100">
    <property type="entry name" value="BROAD-SPECIFICITY PHOSPHATASE YOR283W-RELATED"/>
    <property type="match status" value="1"/>
</dbReference>
<evidence type="ECO:0000313" key="2">
    <source>
        <dbReference type="Proteomes" id="UP000076510"/>
    </source>
</evidence>
<accession>A0A165IP90</accession>
<protein>
    <submittedName>
        <fullName evidence="1">Phosphoglycerate mutase</fullName>
    </submittedName>
</protein>
<organism evidence="1 2">
    <name type="scientific">Rossellomorea marisflavi</name>
    <dbReference type="NCBI Taxonomy" id="189381"/>
    <lineage>
        <taxon>Bacteria</taxon>
        <taxon>Bacillati</taxon>
        <taxon>Bacillota</taxon>
        <taxon>Bacilli</taxon>
        <taxon>Bacillales</taxon>
        <taxon>Bacillaceae</taxon>
        <taxon>Rossellomorea</taxon>
    </lineage>
</organism>
<dbReference type="PANTHER" id="PTHR48100:SF1">
    <property type="entry name" value="HISTIDINE PHOSPHATASE FAMILY PROTEIN-RELATED"/>
    <property type="match status" value="1"/>
</dbReference>
<evidence type="ECO:0000313" key="1">
    <source>
        <dbReference type="EMBL" id="KZE43929.1"/>
    </source>
</evidence>
<dbReference type="OrthoDB" id="512570at2"/>
<dbReference type="AlphaFoldDB" id="A0A165IP90"/>
<dbReference type="InterPro" id="IPR013078">
    <property type="entry name" value="His_Pase_superF_clade-1"/>
</dbReference>
<gene>
    <name evidence="1" type="ORF">AV649_08795</name>
</gene>
<dbReference type="SMART" id="SM00855">
    <property type="entry name" value="PGAM"/>
    <property type="match status" value="1"/>
</dbReference>
<dbReference type="Gene3D" id="3.40.50.1240">
    <property type="entry name" value="Phosphoglycerate mutase-like"/>
    <property type="match status" value="1"/>
</dbReference>
<dbReference type="GO" id="GO:0005737">
    <property type="term" value="C:cytoplasm"/>
    <property type="evidence" value="ECO:0007669"/>
    <property type="project" value="TreeGrafter"/>
</dbReference>
<dbReference type="CDD" id="cd07067">
    <property type="entry name" value="HP_PGM_like"/>
    <property type="match status" value="1"/>
</dbReference>
<proteinExistence type="predicted"/>
<dbReference type="Proteomes" id="UP000076510">
    <property type="component" value="Unassembled WGS sequence"/>
</dbReference>
<dbReference type="InterPro" id="IPR050275">
    <property type="entry name" value="PGM_Phosphatase"/>
</dbReference>
<dbReference type="InterPro" id="IPR029033">
    <property type="entry name" value="His_PPase_superfam"/>
</dbReference>
<dbReference type="RefSeq" id="WP_048004937.1">
    <property type="nucleotide sequence ID" value="NZ_JAMQJC010000004.1"/>
</dbReference>
<comment type="caution">
    <text evidence="1">The sequence shown here is derived from an EMBL/GenBank/DDBJ whole genome shotgun (WGS) entry which is preliminary data.</text>
</comment>
<dbReference type="Pfam" id="PF00300">
    <property type="entry name" value="His_Phos_1"/>
    <property type="match status" value="1"/>
</dbReference>
<reference evidence="2" key="1">
    <citation type="submission" date="2016-01" db="EMBL/GenBank/DDBJ databases">
        <title>Whole genome sequencing of Bhargavaea cecembensis T14.</title>
        <authorList>
            <person name="Hong K.W."/>
        </authorList>
    </citation>
    <scope>NUCLEOTIDE SEQUENCE [LARGE SCALE GENOMIC DNA]</scope>
    <source>
        <strain evidence="2">M19</strain>
    </source>
</reference>
<sequence>MEKTIYLVRHCKAEGQAPDARLTAEGEEQAEHVTAFFKDIDVDTILTSPYLRAVQTVKGLAENHGIRLVEEPRLSERVLTGQDHPDWLTMLERTFTDLELSYPGGESSLQAMQRGMEVIDQILQGHHSVTVMATHGNLMALLLKKFDDAFGFTQWKTLSNPDIYQLDFTIDAPVIQRVWG</sequence>